<evidence type="ECO:0000313" key="2">
    <source>
        <dbReference type="Proteomes" id="UP000236248"/>
    </source>
</evidence>
<dbReference type="KEGG" id="ncv:NCAV_1050"/>
<sequence length="63" mass="7861">MEWSCERCGRPVGDKDSVITRTGRMLCYWCADIERHYWNDEYYDDDRRRYNKDKDAGEDRWSW</sequence>
<organism evidence="1 2">
    <name type="scientific">Candidatus Nitrosocaldus cavascurensis</name>
    <dbReference type="NCBI Taxonomy" id="2058097"/>
    <lineage>
        <taxon>Archaea</taxon>
        <taxon>Nitrososphaerota</taxon>
        <taxon>Nitrososphaeria</taxon>
        <taxon>Candidatus Nitrosocaldales</taxon>
        <taxon>Candidatus Nitrosocaldaceae</taxon>
        <taxon>Candidatus Nitrosocaldus</taxon>
    </lineage>
</organism>
<gene>
    <name evidence="1" type="ORF">NCAV_1050</name>
</gene>
<dbReference type="EMBL" id="LT981265">
    <property type="protein sequence ID" value="SPC34227.1"/>
    <property type="molecule type" value="Genomic_DNA"/>
</dbReference>
<proteinExistence type="predicted"/>
<keyword evidence="2" id="KW-1185">Reference proteome</keyword>
<dbReference type="GeneID" id="41595085"/>
<protein>
    <submittedName>
        <fullName evidence="1">Uncharacterized protein</fullName>
    </submittedName>
</protein>
<dbReference type="Proteomes" id="UP000236248">
    <property type="component" value="Chromosome NCAV"/>
</dbReference>
<dbReference type="AlphaFoldDB" id="A0A2K5ARH0"/>
<dbReference type="RefSeq" id="WP_148695201.1">
    <property type="nucleotide sequence ID" value="NZ_LT981265.1"/>
</dbReference>
<reference evidence="2" key="1">
    <citation type="submission" date="2018-01" db="EMBL/GenBank/DDBJ databases">
        <authorList>
            <person name="Kerou L M."/>
        </authorList>
    </citation>
    <scope>NUCLEOTIDE SEQUENCE [LARGE SCALE GENOMIC DNA]</scope>
    <source>
        <strain evidence="2">SCU2</strain>
    </source>
</reference>
<evidence type="ECO:0000313" key="1">
    <source>
        <dbReference type="EMBL" id="SPC34227.1"/>
    </source>
</evidence>
<accession>A0A2K5ARH0</accession>
<name>A0A2K5ARH0_9ARCH</name>